<protein>
    <submittedName>
        <fullName evidence="2">Uncharacterized protein</fullName>
    </submittedName>
</protein>
<accession>A0A0K2SNK4</accession>
<evidence type="ECO:0000313" key="3">
    <source>
        <dbReference type="Proteomes" id="UP000065807"/>
    </source>
</evidence>
<name>A0A0K2SNK4_LIMPI</name>
<sequence length="306" mass="31263">MKDALIKTESRGPVRRRLAPGAARPKAAGRLVLAALLILGLLGVGTAAAAAAASRPGDVPPPGFPDATGASGEIQAVFLNPAAAAGLPAASASFWAVVASPKQPGRPPGYTVALLDPGGRLAGGFVATLAGSEAVQPLSLSYAVAGRLGPVALGLRPVWTRVELAEGLWTLDAGIAWRLRAWASLGLAGLDLPIADGPGSDRPPARGLAGLTFTATPLTGTLLEGTQFSLGLSDPNLDAPDDSVARAGLRVPIGQRFRLSLGYEHDKRPGLAPRWTGGFAARAGSLRLDLTFQTDDVYRAGIEVGW</sequence>
<dbReference type="Proteomes" id="UP000065807">
    <property type="component" value="Chromosome"/>
</dbReference>
<dbReference type="RefSeq" id="WP_068139390.1">
    <property type="nucleotide sequence ID" value="NZ_AP014924.1"/>
</dbReference>
<dbReference type="AlphaFoldDB" id="A0A0K2SNK4"/>
<feature type="compositionally biased region" description="Basic and acidic residues" evidence="1">
    <location>
        <begin position="1"/>
        <end position="12"/>
    </location>
</feature>
<dbReference type="STRING" id="1555112.LIP_2856"/>
<reference evidence="3" key="1">
    <citation type="submission" date="2015-07" db="EMBL/GenBank/DDBJ databases">
        <title>Complete genome sequence and phylogenetic analysis of Limnochorda pilosa.</title>
        <authorList>
            <person name="Watanabe M."/>
            <person name="Kojima H."/>
            <person name="Fukui M."/>
        </authorList>
    </citation>
    <scope>NUCLEOTIDE SEQUENCE [LARGE SCALE GENOMIC DNA]</scope>
    <source>
        <strain evidence="3">HC45</strain>
    </source>
</reference>
<gene>
    <name evidence="2" type="ORF">LIP_2856</name>
</gene>
<reference evidence="3" key="2">
    <citation type="journal article" date="2016" name="Int. J. Syst. Evol. Microbiol.">
        <title>Complete genome sequence and cell structure of Limnochorda pilosa, a Gram-negative spore-former within the phylum Firmicutes.</title>
        <authorList>
            <person name="Watanabe M."/>
            <person name="Kojima H."/>
            <person name="Fukui M."/>
        </authorList>
    </citation>
    <scope>NUCLEOTIDE SEQUENCE [LARGE SCALE GENOMIC DNA]</scope>
    <source>
        <strain evidence="3">HC45</strain>
    </source>
</reference>
<feature type="region of interest" description="Disordered" evidence="1">
    <location>
        <begin position="1"/>
        <end position="20"/>
    </location>
</feature>
<organism evidence="2 3">
    <name type="scientific">Limnochorda pilosa</name>
    <dbReference type="NCBI Taxonomy" id="1555112"/>
    <lineage>
        <taxon>Bacteria</taxon>
        <taxon>Bacillati</taxon>
        <taxon>Bacillota</taxon>
        <taxon>Limnochordia</taxon>
        <taxon>Limnochordales</taxon>
        <taxon>Limnochordaceae</taxon>
        <taxon>Limnochorda</taxon>
    </lineage>
</organism>
<keyword evidence="3" id="KW-1185">Reference proteome</keyword>
<proteinExistence type="predicted"/>
<dbReference type="EMBL" id="AP014924">
    <property type="protein sequence ID" value="BAS28685.1"/>
    <property type="molecule type" value="Genomic_DNA"/>
</dbReference>
<dbReference type="KEGG" id="lpil:LIP_2856"/>
<evidence type="ECO:0000313" key="2">
    <source>
        <dbReference type="EMBL" id="BAS28685.1"/>
    </source>
</evidence>
<evidence type="ECO:0000256" key="1">
    <source>
        <dbReference type="SAM" id="MobiDB-lite"/>
    </source>
</evidence>